<proteinExistence type="predicted"/>
<accession>A0A8B4BY77</accession>
<protein>
    <submittedName>
        <fullName evidence="2">Uncharacterized protein</fullName>
    </submittedName>
</protein>
<reference evidence="2 3" key="1">
    <citation type="submission" date="2016-11" db="EMBL/GenBank/DDBJ databases">
        <authorList>
            <person name="Varghese N."/>
            <person name="Submissions S."/>
        </authorList>
    </citation>
    <scope>NUCLEOTIDE SEQUENCE [LARGE SCALE GENOMIC DNA]</scope>
    <source>
        <strain evidence="2 3">DSM 1</strain>
    </source>
</reference>
<evidence type="ECO:0000313" key="3">
    <source>
        <dbReference type="Proteomes" id="UP000184029"/>
    </source>
</evidence>
<gene>
    <name evidence="2" type="ORF">SAMN02745208_01948</name>
</gene>
<sequence>MENCPLPTPEKPPVFRGHSGFSSWIAGARQPGKAAIRDVSGKKLGEPLSRSSGSTDTRNAIDAHAVADMYQQRDKKQQA</sequence>
<name>A0A8B4BY77_HEYCO</name>
<feature type="region of interest" description="Disordered" evidence="1">
    <location>
        <begin position="32"/>
        <end position="60"/>
    </location>
</feature>
<organism evidence="2 3">
    <name type="scientific">Heyndrickxia coagulans DSM 1 = ATCC 7050</name>
    <dbReference type="NCBI Taxonomy" id="1121088"/>
    <lineage>
        <taxon>Bacteria</taxon>
        <taxon>Bacillati</taxon>
        <taxon>Bacillota</taxon>
        <taxon>Bacilli</taxon>
        <taxon>Bacillales</taxon>
        <taxon>Bacillaceae</taxon>
        <taxon>Heyndrickxia</taxon>
    </lineage>
</organism>
<dbReference type="RefSeq" id="WP_029142381.1">
    <property type="nucleotide sequence ID" value="NZ_CP009709.1"/>
</dbReference>
<dbReference type="EMBL" id="FQUB01000038">
    <property type="protein sequence ID" value="SHF40522.1"/>
    <property type="molecule type" value="Genomic_DNA"/>
</dbReference>
<dbReference type="KEGG" id="bcoa:BF29_2933"/>
<dbReference type="GeneID" id="29812231"/>
<comment type="caution">
    <text evidence="2">The sequence shown here is derived from an EMBL/GenBank/DDBJ whole genome shotgun (WGS) entry which is preliminary data.</text>
</comment>
<dbReference type="AlphaFoldDB" id="A0A8B4BY77"/>
<dbReference type="Proteomes" id="UP000184029">
    <property type="component" value="Unassembled WGS sequence"/>
</dbReference>
<feature type="compositionally biased region" description="Basic and acidic residues" evidence="1">
    <location>
        <begin position="35"/>
        <end position="45"/>
    </location>
</feature>
<feature type="compositionally biased region" description="Polar residues" evidence="1">
    <location>
        <begin position="49"/>
        <end position="58"/>
    </location>
</feature>
<evidence type="ECO:0000313" key="2">
    <source>
        <dbReference type="EMBL" id="SHF40522.1"/>
    </source>
</evidence>
<evidence type="ECO:0000256" key="1">
    <source>
        <dbReference type="SAM" id="MobiDB-lite"/>
    </source>
</evidence>